<sequence>MEYDPNHWLYVDWLGYQTEKSIMEGCEKILEALTFYKVSKVLNDNTRIVGIWTPAAEWVGANWLPRMEASGLKKFAWVYSPSRLSQVSTDEAIKNAPLPSLIQTFYNITDAWKWLLSED</sequence>
<organism evidence="1 2">
    <name type="scientific">Flavisolibacter tropicus</name>
    <dbReference type="NCBI Taxonomy" id="1492898"/>
    <lineage>
        <taxon>Bacteria</taxon>
        <taxon>Pseudomonadati</taxon>
        <taxon>Bacteroidota</taxon>
        <taxon>Chitinophagia</taxon>
        <taxon>Chitinophagales</taxon>
        <taxon>Chitinophagaceae</taxon>
        <taxon>Flavisolibacter</taxon>
    </lineage>
</organism>
<name>A0A172U1M4_9BACT</name>
<gene>
    <name evidence="1" type="ORF">SY85_01595</name>
</gene>
<protein>
    <recommendedName>
        <fullName evidence="3">STAS/SEC14 domain-containing protein</fullName>
    </recommendedName>
</protein>
<evidence type="ECO:0008006" key="3">
    <source>
        <dbReference type="Google" id="ProtNLM"/>
    </source>
</evidence>
<accession>A0A172U1M4</accession>
<dbReference type="EMBL" id="CP011390">
    <property type="protein sequence ID" value="ANE53255.1"/>
    <property type="molecule type" value="Genomic_DNA"/>
</dbReference>
<reference evidence="2" key="1">
    <citation type="submission" date="2015-01" db="EMBL/GenBank/DDBJ databases">
        <title>Flavisolibacter sp./LCS9/ whole genome sequencing.</title>
        <authorList>
            <person name="Kim M.K."/>
            <person name="Srinivasan S."/>
            <person name="Lee J.-J."/>
        </authorList>
    </citation>
    <scope>NUCLEOTIDE SEQUENCE [LARGE SCALE GENOMIC DNA]</scope>
    <source>
        <strain evidence="2">LCS9</strain>
    </source>
</reference>
<evidence type="ECO:0000313" key="1">
    <source>
        <dbReference type="EMBL" id="ANE53255.1"/>
    </source>
</evidence>
<reference evidence="1 2" key="2">
    <citation type="journal article" date="2016" name="Int. J. Syst. Evol. Microbiol.">
        <title>Flavisolibacter tropicus sp. nov., isolated from tropical soil.</title>
        <authorList>
            <person name="Lee J.J."/>
            <person name="Kang M.S."/>
            <person name="Kim G.S."/>
            <person name="Lee C.S."/>
            <person name="Lim S."/>
            <person name="Lee J."/>
            <person name="Roh S.H."/>
            <person name="Kang H."/>
            <person name="Ha J.M."/>
            <person name="Bae S."/>
            <person name="Jung H.Y."/>
            <person name="Kim M.K."/>
        </authorList>
    </citation>
    <scope>NUCLEOTIDE SEQUENCE [LARGE SCALE GENOMIC DNA]</scope>
    <source>
        <strain evidence="1 2">LCS9</strain>
    </source>
</reference>
<dbReference type="KEGG" id="fla:SY85_01595"/>
<dbReference type="Proteomes" id="UP000077177">
    <property type="component" value="Chromosome"/>
</dbReference>
<proteinExistence type="predicted"/>
<keyword evidence="2" id="KW-1185">Reference proteome</keyword>
<evidence type="ECO:0000313" key="2">
    <source>
        <dbReference type="Proteomes" id="UP000077177"/>
    </source>
</evidence>
<dbReference type="AlphaFoldDB" id="A0A172U1M4"/>